<dbReference type="EMBL" id="CAKXAJ010018888">
    <property type="protein sequence ID" value="CAH2217982.1"/>
    <property type="molecule type" value="Genomic_DNA"/>
</dbReference>
<dbReference type="OrthoDB" id="6511194at2759"/>
<reference evidence="1" key="1">
    <citation type="submission" date="2022-03" db="EMBL/GenBank/DDBJ databases">
        <authorList>
            <person name="Lindestad O."/>
        </authorList>
    </citation>
    <scope>NUCLEOTIDE SEQUENCE</scope>
</reference>
<gene>
    <name evidence="1" type="primary">jg2504</name>
    <name evidence="1" type="ORF">PAEG_LOCUS5858</name>
</gene>
<evidence type="ECO:0000313" key="2">
    <source>
        <dbReference type="Proteomes" id="UP000838756"/>
    </source>
</evidence>
<accession>A0A8S4QRE6</accession>
<protein>
    <submittedName>
        <fullName evidence="1">Jg2504 protein</fullName>
    </submittedName>
</protein>
<comment type="caution">
    <text evidence="1">The sequence shown here is derived from an EMBL/GenBank/DDBJ whole genome shotgun (WGS) entry which is preliminary data.</text>
</comment>
<organism evidence="1 2">
    <name type="scientific">Pararge aegeria aegeria</name>
    <dbReference type="NCBI Taxonomy" id="348720"/>
    <lineage>
        <taxon>Eukaryota</taxon>
        <taxon>Metazoa</taxon>
        <taxon>Ecdysozoa</taxon>
        <taxon>Arthropoda</taxon>
        <taxon>Hexapoda</taxon>
        <taxon>Insecta</taxon>
        <taxon>Pterygota</taxon>
        <taxon>Neoptera</taxon>
        <taxon>Endopterygota</taxon>
        <taxon>Lepidoptera</taxon>
        <taxon>Glossata</taxon>
        <taxon>Ditrysia</taxon>
        <taxon>Papilionoidea</taxon>
        <taxon>Nymphalidae</taxon>
        <taxon>Satyrinae</taxon>
        <taxon>Satyrini</taxon>
        <taxon>Parargina</taxon>
        <taxon>Pararge</taxon>
    </lineage>
</organism>
<evidence type="ECO:0000313" key="1">
    <source>
        <dbReference type="EMBL" id="CAH2217982.1"/>
    </source>
</evidence>
<proteinExistence type="predicted"/>
<sequence length="131" mass="15373">MISKYEEKKLVKQAVFREKQDCLRTVTDFLNSLEDNARTAEVKQAIEKITDLDQKDMMKSQNQYLEELSSLTDVSVITLKRIKKDKYKRRDHITENNLESFIINLRDSSDSSDSDDSLHVEFLDPDFDYSV</sequence>
<keyword evidence="2" id="KW-1185">Reference proteome</keyword>
<name>A0A8S4QRE6_9NEOP</name>
<dbReference type="Proteomes" id="UP000838756">
    <property type="component" value="Unassembled WGS sequence"/>
</dbReference>
<dbReference type="AlphaFoldDB" id="A0A8S4QRE6"/>